<reference evidence="1 2" key="1">
    <citation type="submission" date="2019-07" db="EMBL/GenBank/DDBJ databases">
        <title>Genomic Encyclopedia of Archaeal and Bacterial Type Strains, Phase II (KMG-II): from individual species to whole genera.</title>
        <authorList>
            <person name="Goeker M."/>
        </authorList>
    </citation>
    <scope>NUCLEOTIDE SEQUENCE [LARGE SCALE GENOMIC DNA]</scope>
    <source>
        <strain evidence="1 2">DSM 46842</strain>
    </source>
</reference>
<name>A0A5S5CV15_9ACTN</name>
<dbReference type="AlphaFoldDB" id="A0A5S5CV15"/>
<accession>A0A5S5CV15</accession>
<organism evidence="1 2">
    <name type="scientific">Blastococcus xanthinilyticus</name>
    <dbReference type="NCBI Taxonomy" id="1564164"/>
    <lineage>
        <taxon>Bacteria</taxon>
        <taxon>Bacillati</taxon>
        <taxon>Actinomycetota</taxon>
        <taxon>Actinomycetes</taxon>
        <taxon>Geodermatophilales</taxon>
        <taxon>Geodermatophilaceae</taxon>
        <taxon>Blastococcus</taxon>
    </lineage>
</organism>
<dbReference type="RefSeq" id="WP_166533277.1">
    <property type="nucleotide sequence ID" value="NZ_VNHW01000006.1"/>
</dbReference>
<comment type="caution">
    <text evidence="1">The sequence shown here is derived from an EMBL/GenBank/DDBJ whole genome shotgun (WGS) entry which is preliminary data.</text>
</comment>
<evidence type="ECO:0000313" key="2">
    <source>
        <dbReference type="Proteomes" id="UP000322499"/>
    </source>
</evidence>
<sequence>MTPADHRTEPQLTGDEATLLTSFLEFHRQTLQWKCADLTPQQLATRAVPTSELTLLGMVRHLAAVETGWLVGFGGLPADLWPDVVRDQEEQWRVEPATVTADDVARAWATWRAAGDTAAEVARRLPLDTEDRPWGRDDTFSLRWILLHLVEEYARHNGHADLIREALDGATGE</sequence>
<protein>
    <submittedName>
        <fullName evidence="1">Uncharacterized protein DUF664</fullName>
    </submittedName>
</protein>
<dbReference type="Pfam" id="PF04978">
    <property type="entry name" value="MST"/>
    <property type="match status" value="1"/>
</dbReference>
<keyword evidence="2" id="KW-1185">Reference proteome</keyword>
<proteinExistence type="predicted"/>
<dbReference type="InterPro" id="IPR007061">
    <property type="entry name" value="MST-like"/>
</dbReference>
<evidence type="ECO:0000313" key="1">
    <source>
        <dbReference type="EMBL" id="TYP87641.1"/>
    </source>
</evidence>
<dbReference type="EMBL" id="VNHW01000006">
    <property type="protein sequence ID" value="TYP87641.1"/>
    <property type="molecule type" value="Genomic_DNA"/>
</dbReference>
<dbReference type="Proteomes" id="UP000322499">
    <property type="component" value="Unassembled WGS sequence"/>
</dbReference>
<dbReference type="SUPFAM" id="SSF109854">
    <property type="entry name" value="DinB/YfiT-like putative metalloenzymes"/>
    <property type="match status" value="1"/>
</dbReference>
<dbReference type="Gene3D" id="1.20.120.450">
    <property type="entry name" value="dinb family like domain"/>
    <property type="match status" value="1"/>
</dbReference>
<gene>
    <name evidence="1" type="ORF">BD833_106233</name>
</gene>
<dbReference type="InterPro" id="IPR034660">
    <property type="entry name" value="DinB/YfiT-like"/>
</dbReference>